<evidence type="ECO:0000313" key="1">
    <source>
        <dbReference type="EMBL" id="KJH42533.1"/>
    </source>
</evidence>
<gene>
    <name evidence="1" type="ORF">DICVIV_11473</name>
</gene>
<dbReference type="EMBL" id="KN716654">
    <property type="protein sequence ID" value="KJH42533.1"/>
    <property type="molecule type" value="Genomic_DNA"/>
</dbReference>
<dbReference type="OrthoDB" id="10374245at2759"/>
<evidence type="ECO:0008006" key="3">
    <source>
        <dbReference type="Google" id="ProtNLM"/>
    </source>
</evidence>
<keyword evidence="2" id="KW-1185">Reference proteome</keyword>
<sequence>MAMCGKEMLSDNRILEGTSEIAKKLEMLDGDMEKLMREGKQLEVEMLFLITQNPSDWIKMPRTEEFVDIMCRFLNVLQESNALQFRWYEAFLNEIHLETEYSLRRIVTNDTQEGKSVEREKQLLNLLIYVIDEKARISEEIGDRTVDRSTVTKKELKRLKYKLQMALLSKKK</sequence>
<organism evidence="1 2">
    <name type="scientific">Dictyocaulus viviparus</name>
    <name type="common">Bovine lungworm</name>
    <dbReference type="NCBI Taxonomy" id="29172"/>
    <lineage>
        <taxon>Eukaryota</taxon>
        <taxon>Metazoa</taxon>
        <taxon>Ecdysozoa</taxon>
        <taxon>Nematoda</taxon>
        <taxon>Chromadorea</taxon>
        <taxon>Rhabditida</taxon>
        <taxon>Rhabditina</taxon>
        <taxon>Rhabditomorpha</taxon>
        <taxon>Strongyloidea</taxon>
        <taxon>Metastrongylidae</taxon>
        <taxon>Dictyocaulus</taxon>
    </lineage>
</organism>
<dbReference type="AlphaFoldDB" id="A0A0D8XD41"/>
<evidence type="ECO:0000313" key="2">
    <source>
        <dbReference type="Proteomes" id="UP000053766"/>
    </source>
</evidence>
<name>A0A0D8XD41_DICVI</name>
<protein>
    <recommendedName>
        <fullName evidence="3">BMERB domain-containing protein</fullName>
    </recommendedName>
</protein>
<proteinExistence type="predicted"/>
<reference evidence="1 2" key="1">
    <citation type="submission" date="2013-11" db="EMBL/GenBank/DDBJ databases">
        <title>Draft genome of the bovine lungworm Dictyocaulus viviparus.</title>
        <authorList>
            <person name="Mitreva M."/>
        </authorList>
    </citation>
    <scope>NUCLEOTIDE SEQUENCE [LARGE SCALE GENOMIC DNA]</scope>
    <source>
        <strain evidence="1 2">HannoverDv2000</strain>
    </source>
</reference>
<accession>A0A0D8XD41</accession>
<reference evidence="2" key="2">
    <citation type="journal article" date="2016" name="Sci. Rep.">
        <title>Dictyocaulus viviparus genome, variome and transcriptome elucidate lungworm biology and support future intervention.</title>
        <authorList>
            <person name="McNulty S.N."/>
            <person name="Strube C."/>
            <person name="Rosa B.A."/>
            <person name="Martin J.C."/>
            <person name="Tyagi R."/>
            <person name="Choi Y.J."/>
            <person name="Wang Q."/>
            <person name="Hallsworth Pepin K."/>
            <person name="Zhang X."/>
            <person name="Ozersky P."/>
            <person name="Wilson R.K."/>
            <person name="Sternberg P.W."/>
            <person name="Gasser R.B."/>
            <person name="Mitreva M."/>
        </authorList>
    </citation>
    <scope>NUCLEOTIDE SEQUENCE [LARGE SCALE GENOMIC DNA]</scope>
    <source>
        <strain evidence="2">HannoverDv2000</strain>
    </source>
</reference>
<dbReference type="Proteomes" id="UP000053766">
    <property type="component" value="Unassembled WGS sequence"/>
</dbReference>